<name>A0A5B8YZN0_CYTDA</name>
<sequence>MEKRTFKQWLKSDSNREKKMMQLPSEFVKTLKNVHKEKAEKWLEDFDRLIDECEQRWQMNILSPYELSYHFVAPALRRDGSEVVIKLAIPSIEFYSEVEALRVFNGNGMVKIMDVDYEKGILIFERLVPGITLATLTNDEEATYIAAQIMKKLWKPVQSSDLFQTTFDRETELKRIYYEYPEGVGPVTKETLREATEIFTEMNHTLGTPFMLHGDLHQYNILLNGESWLAIDPKGLIGDREYDVIQFLLNKLPKENIEEILEKRINILEKELHLNKHRVLSWGFSHAVLATCWSFEESGNYNEEFFNSINVFKCLLGKENNN</sequence>
<evidence type="ECO:0000313" key="2">
    <source>
        <dbReference type="Proteomes" id="UP000321555"/>
    </source>
</evidence>
<gene>
    <name evidence="1" type="ORF">FSZ17_02060</name>
</gene>
<dbReference type="Gene3D" id="3.90.1200.10">
    <property type="match status" value="1"/>
</dbReference>
<evidence type="ECO:0000313" key="1">
    <source>
        <dbReference type="EMBL" id="QED46182.1"/>
    </source>
</evidence>
<dbReference type="InterPro" id="IPR011009">
    <property type="entry name" value="Kinase-like_dom_sf"/>
</dbReference>
<proteinExistence type="predicted"/>
<protein>
    <submittedName>
        <fullName evidence="1">Hydrogenase expression protein HypB</fullName>
    </submittedName>
</protein>
<dbReference type="AlphaFoldDB" id="A0A5B8YZN0"/>
<dbReference type="KEGG" id="bda:FSZ17_02060"/>
<dbReference type="GO" id="GO:0016773">
    <property type="term" value="F:phosphotransferase activity, alcohol group as acceptor"/>
    <property type="evidence" value="ECO:0007669"/>
    <property type="project" value="InterPro"/>
</dbReference>
<dbReference type="SUPFAM" id="SSF56112">
    <property type="entry name" value="Protein kinase-like (PK-like)"/>
    <property type="match status" value="1"/>
</dbReference>
<dbReference type="Pfam" id="PF04655">
    <property type="entry name" value="APH_6_hur"/>
    <property type="match status" value="1"/>
</dbReference>
<dbReference type="OrthoDB" id="179394at2"/>
<dbReference type="EMBL" id="CP042593">
    <property type="protein sequence ID" value="QED46182.1"/>
    <property type="molecule type" value="Genomic_DNA"/>
</dbReference>
<organism evidence="1 2">
    <name type="scientific">Cytobacillus dafuensis</name>
    <name type="common">Bacillus dafuensis</name>
    <dbReference type="NCBI Taxonomy" id="1742359"/>
    <lineage>
        <taxon>Bacteria</taxon>
        <taxon>Bacillati</taxon>
        <taxon>Bacillota</taxon>
        <taxon>Bacilli</taxon>
        <taxon>Bacillales</taxon>
        <taxon>Bacillaceae</taxon>
        <taxon>Cytobacillus</taxon>
    </lineage>
</organism>
<reference evidence="2" key="1">
    <citation type="submission" date="2019-08" db="EMBL/GenBank/DDBJ databases">
        <authorList>
            <person name="Zheng X."/>
        </authorList>
    </citation>
    <scope>NUCLEOTIDE SEQUENCE [LARGE SCALE GENOMIC DNA]</scope>
    <source>
        <strain evidence="2">FJAT-25496</strain>
    </source>
</reference>
<dbReference type="InterPro" id="IPR006748">
    <property type="entry name" value="NH2Glyco/OHUrea_AB-resist_kin"/>
</dbReference>
<dbReference type="GO" id="GO:0019748">
    <property type="term" value="P:secondary metabolic process"/>
    <property type="evidence" value="ECO:0007669"/>
    <property type="project" value="InterPro"/>
</dbReference>
<dbReference type="STRING" id="1742359.GCA_001439625_01202"/>
<accession>A0A5B8YZN0</accession>
<dbReference type="Proteomes" id="UP000321555">
    <property type="component" value="Chromosome"/>
</dbReference>
<keyword evidence="2" id="KW-1185">Reference proteome</keyword>